<keyword evidence="2" id="KW-0614">Plasmid</keyword>
<reference evidence="2 3" key="2">
    <citation type="journal article" date="1997" name="Infect. Immun.">
        <title>Immunologic and genetic analyses of VmpA of a neurotropic strain of Borrelia turicatae.</title>
        <authorList>
            <person name="Cadavid D."/>
            <person name="Pennington P.M."/>
            <person name="Kerentseva T.A."/>
            <person name="Bergstrom S."/>
            <person name="Barbour A.G."/>
        </authorList>
    </citation>
    <scope>NUCLEOTIDE SEQUENCE [LARGE SCALE GENOMIC DNA]</scope>
    <source>
        <strain evidence="2 3">91E135</strain>
    </source>
</reference>
<sequence>MIFYIIISKQIYFIYFVFAKKYNQIDCMRIFLNSCVFFIFIFLLSCSTILLDESGEGYNLDLLALKALMIYPELRISKSDLSKYTNFNDSNCSFDIWKGEQKGSVYISESSYNNNIAYIKSLYLYNKRLYKVILAYSVVQGLSFKSEVLRYLDDHNIKEKFPLRINFPYYKIDVDNRSWIVLKKDFLDMIIQDKNALIFAKRKLENILKSFSKQ</sequence>
<evidence type="ECO:0000256" key="1">
    <source>
        <dbReference type="SAM" id="Phobius"/>
    </source>
</evidence>
<reference evidence="2 3" key="1">
    <citation type="journal article" date="1994" name="J. Exp. Med.">
        <title>Variability of a bacterial surface protein and disease expression in a possible mouse model of systemic Lyme borreliosis.</title>
        <authorList>
            <person name="Cadavid D."/>
            <person name="Thomas D.D."/>
            <person name="Crawley R."/>
            <person name="Barbour A.G."/>
        </authorList>
    </citation>
    <scope>NUCLEOTIDE SEQUENCE [LARGE SCALE GENOMIC DNA]</scope>
    <source>
        <strain evidence="2 3">91E135</strain>
    </source>
</reference>
<dbReference type="Proteomes" id="UP000001205">
    <property type="component" value="Plasmid lpB34"/>
</dbReference>
<reference evidence="2 3" key="4">
    <citation type="journal article" date="2005" name="J. Clin. Microbiol.">
        <title>Phylogenetic analysis of the spirochetes Borrelia parkeri and Borrelia turicatae and the potential for tick-borne relapsing fever in Florida.</title>
        <authorList>
            <person name="Schwan T.G."/>
            <person name="Raffel S.J."/>
            <person name="Schrumpf M.E."/>
            <person name="Policastro P.F."/>
            <person name="Rawlings J.A."/>
            <person name="Lane R.S."/>
            <person name="Breitschwerdt E.B."/>
            <person name="Porcella S.F."/>
        </authorList>
    </citation>
    <scope>NUCLEOTIDE SEQUENCE [LARGE SCALE GENOMIC DNA]</scope>
    <source>
        <strain evidence="2 3">91E135</strain>
    </source>
</reference>
<proteinExistence type="predicted"/>
<keyword evidence="1" id="KW-0472">Membrane</keyword>
<organism evidence="2 3">
    <name type="scientific">Borrelia turicatae (strain 91E135)</name>
    <dbReference type="NCBI Taxonomy" id="314724"/>
    <lineage>
        <taxon>Bacteria</taxon>
        <taxon>Pseudomonadati</taxon>
        <taxon>Spirochaetota</taxon>
        <taxon>Spirochaetia</taxon>
        <taxon>Spirochaetales</taxon>
        <taxon>Borreliaceae</taxon>
        <taxon>Borrelia</taxon>
    </lineage>
</organism>
<dbReference type="EMBL" id="CP019364">
    <property type="protein sequence ID" value="ASJ27641.1"/>
    <property type="molecule type" value="Genomic_DNA"/>
</dbReference>
<reference evidence="2 3" key="3">
    <citation type="journal article" date="1999" name="Mol. Microbiol.">
        <title>Extensive interplasmidic duplications change the virulence phenotype of the relapsing fever agent Borrelia turicatae.</title>
        <authorList>
            <person name="Penningon P.M."/>
            <person name="Cadavid D."/>
            <person name="Bunikis J."/>
            <person name="Norris S.J."/>
            <person name="Barbour A.G."/>
        </authorList>
    </citation>
    <scope>NUCLEOTIDE SEQUENCE [LARGE SCALE GENOMIC DNA]</scope>
    <source>
        <strain evidence="2 3">91E135</strain>
        <plasmid evidence="2 3">lpB34</plasmid>
    </source>
</reference>
<keyword evidence="2" id="KW-0449">Lipoprotein</keyword>
<name>A0ABF7R002_BORT9</name>
<keyword evidence="3" id="KW-1185">Reference proteome</keyword>
<feature type="transmembrane region" description="Helical" evidence="1">
    <location>
        <begin position="30"/>
        <end position="51"/>
    </location>
</feature>
<evidence type="ECO:0000313" key="3">
    <source>
        <dbReference type="Proteomes" id="UP000001205"/>
    </source>
</evidence>
<dbReference type="KEGG" id="btu:BT0_B12"/>
<keyword evidence="1" id="KW-0812">Transmembrane</keyword>
<accession>A0ABF7R002</accession>
<geneLocation type="plasmid" evidence="2 3">
    <name>lpB34</name>
</geneLocation>
<dbReference type="AlphaFoldDB" id="A0ABF7R002"/>
<evidence type="ECO:0000313" key="2">
    <source>
        <dbReference type="EMBL" id="ASJ27641.1"/>
    </source>
</evidence>
<keyword evidence="1" id="KW-1133">Transmembrane helix</keyword>
<protein>
    <submittedName>
        <fullName evidence="2">Lipoprotein</fullName>
    </submittedName>
</protein>
<gene>
    <name evidence="2" type="ORF">BT0_B12</name>
</gene>